<keyword evidence="3" id="KW-1185">Reference proteome</keyword>
<evidence type="ECO:0000313" key="2">
    <source>
        <dbReference type="Ensembl" id="ENSSRHP00000071570.1"/>
    </source>
</evidence>
<dbReference type="AlphaFoldDB" id="A0A673L6A7"/>
<proteinExistence type="predicted"/>
<accession>A0A673L6A7</accession>
<sequence length="480" mass="54631">MEAISLTPSISADSVDLLLDSFNSKVKNVIDDIAPLKVSRKTGRQKSAWRKSTAVQSMKRQCRKAERMWRKTKLEIHYSIYKDSLRAFNVELGKARQSFFSNLINSNLNNTRTLFATVERLTNPPSQIASEMLSDSKCNEFASFFSEKINNIRKAISTSPSYAEVRQIRPQYQKEDTMSAFEEIDSKILEEIVQHLKSSTCYLDTLPTYFFKRVLNCLEADLLEVVNASLLSGTFPDSLKTAVVKPLLKKSNLDNTILSNYRPISNLPFIGKIIEKVVFNQLNKYLNSNGYLDNFQSGFRPHHSTETALIKIINDIRLNSDSGKISVLVLLDLSAAFDTVDHNILLERLENWVGLSGMVIKWFRSYLEGRGYYVSIGEHKSKWTSMTCGVPQGSILAPLLFSLYMLPLSQIMRKNQIAYHSYADDTQIYLALSPNDHCPIDSLCQCIDEINSWMCENFLQLNKEKTEVIAFGNKDEVLKV</sequence>
<protein>
    <recommendedName>
        <fullName evidence="1">Reverse transcriptase domain-containing protein</fullName>
    </recommendedName>
</protein>
<reference evidence="2" key="2">
    <citation type="submission" date="2025-09" db="UniProtKB">
        <authorList>
            <consortium name="Ensembl"/>
        </authorList>
    </citation>
    <scope>IDENTIFICATION</scope>
</reference>
<dbReference type="InterPro" id="IPR000477">
    <property type="entry name" value="RT_dom"/>
</dbReference>
<dbReference type="Pfam" id="PF00078">
    <property type="entry name" value="RVT_1"/>
    <property type="match status" value="1"/>
</dbReference>
<evidence type="ECO:0000259" key="1">
    <source>
        <dbReference type="PROSITE" id="PS50878"/>
    </source>
</evidence>
<dbReference type="PROSITE" id="PS50878">
    <property type="entry name" value="RT_POL"/>
    <property type="match status" value="1"/>
</dbReference>
<dbReference type="CDD" id="cd01650">
    <property type="entry name" value="RT_nLTR_like"/>
    <property type="match status" value="1"/>
</dbReference>
<organism evidence="2 3">
    <name type="scientific">Sinocyclocheilus rhinocerous</name>
    <dbReference type="NCBI Taxonomy" id="307959"/>
    <lineage>
        <taxon>Eukaryota</taxon>
        <taxon>Metazoa</taxon>
        <taxon>Chordata</taxon>
        <taxon>Craniata</taxon>
        <taxon>Vertebrata</taxon>
        <taxon>Euteleostomi</taxon>
        <taxon>Actinopterygii</taxon>
        <taxon>Neopterygii</taxon>
        <taxon>Teleostei</taxon>
        <taxon>Ostariophysi</taxon>
        <taxon>Cypriniformes</taxon>
        <taxon>Cyprinidae</taxon>
        <taxon>Cyprininae</taxon>
        <taxon>Sinocyclocheilus</taxon>
    </lineage>
</organism>
<feature type="domain" description="Reverse transcriptase" evidence="1">
    <location>
        <begin position="228"/>
        <end position="480"/>
    </location>
</feature>
<dbReference type="InterPro" id="IPR043502">
    <property type="entry name" value="DNA/RNA_pol_sf"/>
</dbReference>
<evidence type="ECO:0000313" key="3">
    <source>
        <dbReference type="Proteomes" id="UP000472270"/>
    </source>
</evidence>
<dbReference type="PANTHER" id="PTHR33332">
    <property type="entry name" value="REVERSE TRANSCRIPTASE DOMAIN-CONTAINING PROTEIN"/>
    <property type="match status" value="1"/>
</dbReference>
<dbReference type="Proteomes" id="UP000472270">
    <property type="component" value="Unassembled WGS sequence"/>
</dbReference>
<dbReference type="Ensembl" id="ENSSRHT00000073526.1">
    <property type="protein sequence ID" value="ENSSRHP00000071570.1"/>
    <property type="gene ID" value="ENSSRHG00000035602.1"/>
</dbReference>
<dbReference type="SUPFAM" id="SSF56672">
    <property type="entry name" value="DNA/RNA polymerases"/>
    <property type="match status" value="1"/>
</dbReference>
<name>A0A673L6A7_9TELE</name>
<reference evidence="2" key="1">
    <citation type="submission" date="2025-08" db="UniProtKB">
        <authorList>
            <consortium name="Ensembl"/>
        </authorList>
    </citation>
    <scope>IDENTIFICATION</scope>
</reference>